<evidence type="ECO:0000256" key="7">
    <source>
        <dbReference type="ARBA" id="ARBA00023014"/>
    </source>
</evidence>
<dbReference type="GO" id="GO:0140078">
    <property type="term" value="F:class I DNA-(apurinic or apyrimidinic site) endonuclease activity"/>
    <property type="evidence" value="ECO:0007669"/>
    <property type="project" value="UniProtKB-EC"/>
</dbReference>
<dbReference type="GO" id="GO:0019104">
    <property type="term" value="F:DNA N-glycosylase activity"/>
    <property type="evidence" value="ECO:0007669"/>
    <property type="project" value="UniProtKB-UniRule"/>
</dbReference>
<dbReference type="OrthoDB" id="9800977at2"/>
<keyword evidence="4 12" id="KW-0227">DNA damage</keyword>
<dbReference type="PIRSF" id="PIRSF001435">
    <property type="entry name" value="Nth"/>
    <property type="match status" value="1"/>
</dbReference>
<dbReference type="InterPro" id="IPR004035">
    <property type="entry name" value="Endouclease-III_FeS-bd_BS"/>
</dbReference>
<gene>
    <name evidence="12" type="primary">nth</name>
    <name evidence="14" type="ORF">SAMN02910344_01402</name>
</gene>
<dbReference type="GO" id="GO:0003677">
    <property type="term" value="F:DNA binding"/>
    <property type="evidence" value="ECO:0007669"/>
    <property type="project" value="UniProtKB-UniRule"/>
</dbReference>
<keyword evidence="11 12" id="KW-0326">Glycosidase</keyword>
<keyword evidence="3 12" id="KW-0479">Metal-binding</keyword>
<keyword evidence="9 12" id="KW-0234">DNA repair</keyword>
<dbReference type="InterPro" id="IPR000445">
    <property type="entry name" value="HhH_motif"/>
</dbReference>
<dbReference type="Pfam" id="PF00633">
    <property type="entry name" value="HHH"/>
    <property type="match status" value="1"/>
</dbReference>
<evidence type="ECO:0000259" key="13">
    <source>
        <dbReference type="SMART" id="SM00478"/>
    </source>
</evidence>
<dbReference type="FunFam" id="1.10.1670.10:FF:000001">
    <property type="entry name" value="Endonuclease III"/>
    <property type="match status" value="1"/>
</dbReference>
<evidence type="ECO:0000256" key="6">
    <source>
        <dbReference type="ARBA" id="ARBA00023004"/>
    </source>
</evidence>
<evidence type="ECO:0000256" key="4">
    <source>
        <dbReference type="ARBA" id="ARBA00022763"/>
    </source>
</evidence>
<evidence type="ECO:0000313" key="15">
    <source>
        <dbReference type="Proteomes" id="UP000243745"/>
    </source>
</evidence>
<evidence type="ECO:0000256" key="1">
    <source>
        <dbReference type="ARBA" id="ARBA00008343"/>
    </source>
</evidence>
<dbReference type="InterPro" id="IPR011257">
    <property type="entry name" value="DNA_glycosylase"/>
</dbReference>
<keyword evidence="7 12" id="KW-0411">Iron-sulfur</keyword>
<dbReference type="Proteomes" id="UP000243745">
    <property type="component" value="Unassembled WGS sequence"/>
</dbReference>
<keyword evidence="8 12" id="KW-0238">DNA-binding</keyword>
<keyword evidence="10 12" id="KW-0456">Lyase</keyword>
<dbReference type="PANTHER" id="PTHR10359:SF18">
    <property type="entry name" value="ENDONUCLEASE III"/>
    <property type="match status" value="1"/>
</dbReference>
<sequence>MNRTQITELFEIFESVRSNPRSELVYHNSFELLCAVVLSAQATDASVNKVTPVLFARAPDPQTMARMETAAIEEIISSIGLYRAKAGYLKGLSEKLVSDFGGEVPQSENELVSLPGVGLKTARVVLNVAFGRPTIAVDTHIFRVADRIGLSHAKTPNQMSDVLAKRIPERFLKNAHHHLILHGRYVCRAQRPKCHECPVTHLCAFFKKSKYVTK</sequence>
<dbReference type="Pfam" id="PF10576">
    <property type="entry name" value="EndIII_4Fe-2S"/>
    <property type="match status" value="1"/>
</dbReference>
<dbReference type="GO" id="GO:0051539">
    <property type="term" value="F:4 iron, 4 sulfur cluster binding"/>
    <property type="evidence" value="ECO:0007669"/>
    <property type="project" value="UniProtKB-UniRule"/>
</dbReference>
<comment type="function">
    <text evidence="12">DNA repair enzyme that has both DNA N-glycosylase activity and AP-lyase activity. The DNA N-glycosylase activity releases various damaged pyrimidines from DNA by cleaving the N-glycosidic bond, leaving an AP (apurinic/apyrimidinic) site. The AP-lyase activity cleaves the phosphodiester bond 3' to the AP site by a beta-elimination, leaving a 3'-terminal unsaturated sugar and a product with a terminal 5'-phosphate.</text>
</comment>
<dbReference type="InterPro" id="IPR005759">
    <property type="entry name" value="Nth"/>
</dbReference>
<evidence type="ECO:0000256" key="2">
    <source>
        <dbReference type="ARBA" id="ARBA00022485"/>
    </source>
</evidence>
<feature type="binding site" evidence="12">
    <location>
        <position position="203"/>
    </location>
    <ligand>
        <name>[4Fe-4S] cluster</name>
        <dbReference type="ChEBI" id="CHEBI:49883"/>
    </ligand>
</feature>
<evidence type="ECO:0000313" key="14">
    <source>
        <dbReference type="EMBL" id="SFP44501.1"/>
    </source>
</evidence>
<evidence type="ECO:0000256" key="12">
    <source>
        <dbReference type="HAMAP-Rule" id="MF_00942"/>
    </source>
</evidence>
<feature type="domain" description="HhH-GPD" evidence="13">
    <location>
        <begin position="38"/>
        <end position="185"/>
    </location>
</feature>
<dbReference type="EMBL" id="FOXF01000024">
    <property type="protein sequence ID" value="SFP44501.1"/>
    <property type="molecule type" value="Genomic_DNA"/>
</dbReference>
<evidence type="ECO:0000256" key="8">
    <source>
        <dbReference type="ARBA" id="ARBA00023125"/>
    </source>
</evidence>
<keyword evidence="15" id="KW-1185">Reference proteome</keyword>
<dbReference type="Pfam" id="PF00730">
    <property type="entry name" value="HhH-GPD"/>
    <property type="match status" value="1"/>
</dbReference>
<dbReference type="PROSITE" id="PS01155">
    <property type="entry name" value="ENDONUCLEASE_III_2"/>
    <property type="match status" value="1"/>
</dbReference>
<dbReference type="EC" id="4.2.99.18" evidence="12"/>
<keyword evidence="5 12" id="KW-0378">Hydrolase</keyword>
<keyword evidence="14" id="KW-0255">Endonuclease</keyword>
<dbReference type="InterPro" id="IPR004036">
    <property type="entry name" value="Endonuclease-III-like_CS2"/>
</dbReference>
<comment type="similarity">
    <text evidence="1 12">Belongs to the Nth/MutY family.</text>
</comment>
<name>A0A662ZHQ2_9GAMM</name>
<dbReference type="SUPFAM" id="SSF48150">
    <property type="entry name" value="DNA-glycosylase"/>
    <property type="match status" value="1"/>
</dbReference>
<dbReference type="PANTHER" id="PTHR10359">
    <property type="entry name" value="A/G-SPECIFIC ADENINE GLYCOSYLASE/ENDONUCLEASE III"/>
    <property type="match status" value="1"/>
</dbReference>
<dbReference type="InterPro" id="IPR003265">
    <property type="entry name" value="HhH-GPD_domain"/>
</dbReference>
<accession>A0A662ZHQ2</accession>
<dbReference type="SMART" id="SM00478">
    <property type="entry name" value="ENDO3c"/>
    <property type="match status" value="1"/>
</dbReference>
<keyword evidence="6 12" id="KW-0408">Iron</keyword>
<dbReference type="GO" id="GO:0006285">
    <property type="term" value="P:base-excision repair, AP site formation"/>
    <property type="evidence" value="ECO:0007669"/>
    <property type="project" value="TreeGrafter"/>
</dbReference>
<feature type="binding site" evidence="12">
    <location>
        <position position="194"/>
    </location>
    <ligand>
        <name>[4Fe-4S] cluster</name>
        <dbReference type="ChEBI" id="CHEBI:49883"/>
    </ligand>
</feature>
<dbReference type="FunFam" id="1.10.340.30:FF:000001">
    <property type="entry name" value="Endonuclease III"/>
    <property type="match status" value="1"/>
</dbReference>
<dbReference type="RefSeq" id="WP_093142333.1">
    <property type="nucleotide sequence ID" value="NZ_FOXF01000024.1"/>
</dbReference>
<comment type="catalytic activity">
    <reaction evidence="12">
        <text>2'-deoxyribonucleotide-(2'-deoxyribose 5'-phosphate)-2'-deoxyribonucleotide-DNA = a 3'-end 2'-deoxyribonucleotide-(2,3-dehydro-2,3-deoxyribose 5'-phosphate)-DNA + a 5'-end 5'-phospho-2'-deoxyribonucleoside-DNA + H(+)</text>
        <dbReference type="Rhea" id="RHEA:66592"/>
        <dbReference type="Rhea" id="RHEA-COMP:13180"/>
        <dbReference type="Rhea" id="RHEA-COMP:16897"/>
        <dbReference type="Rhea" id="RHEA-COMP:17067"/>
        <dbReference type="ChEBI" id="CHEBI:15378"/>
        <dbReference type="ChEBI" id="CHEBI:136412"/>
        <dbReference type="ChEBI" id="CHEBI:157695"/>
        <dbReference type="ChEBI" id="CHEBI:167181"/>
        <dbReference type="EC" id="4.2.99.18"/>
    </reaction>
</comment>
<dbReference type="NCBIfam" id="TIGR01083">
    <property type="entry name" value="nth"/>
    <property type="match status" value="1"/>
</dbReference>
<proteinExistence type="inferred from homology"/>
<evidence type="ECO:0000256" key="10">
    <source>
        <dbReference type="ARBA" id="ARBA00023239"/>
    </source>
</evidence>
<dbReference type="Gene3D" id="1.10.1670.10">
    <property type="entry name" value="Helix-hairpin-Helix base-excision DNA repair enzymes (C-terminal)"/>
    <property type="match status" value="1"/>
</dbReference>
<keyword evidence="14" id="KW-0540">Nuclease</keyword>
<dbReference type="GO" id="GO:0046872">
    <property type="term" value="F:metal ion binding"/>
    <property type="evidence" value="ECO:0007669"/>
    <property type="project" value="UniProtKB-KW"/>
</dbReference>
<protein>
    <recommendedName>
        <fullName evidence="12">Endonuclease III</fullName>
        <ecNumber evidence="12">4.2.99.18</ecNumber>
    </recommendedName>
    <alternativeName>
        <fullName evidence="12">DNA-(apurinic or apyrimidinic site) lyase</fullName>
    </alternativeName>
</protein>
<organism evidence="14 15">
    <name type="scientific">Ruminobacter amylophilus</name>
    <dbReference type="NCBI Taxonomy" id="867"/>
    <lineage>
        <taxon>Bacteria</taxon>
        <taxon>Pseudomonadati</taxon>
        <taxon>Pseudomonadota</taxon>
        <taxon>Gammaproteobacteria</taxon>
        <taxon>Aeromonadales</taxon>
        <taxon>Succinivibrionaceae</taxon>
        <taxon>Ruminobacter</taxon>
    </lineage>
</organism>
<comment type="cofactor">
    <cofactor evidence="12">
        <name>[4Fe-4S] cluster</name>
        <dbReference type="ChEBI" id="CHEBI:49883"/>
    </cofactor>
    <text evidence="12">Binds 1 [4Fe-4S] cluster.</text>
</comment>
<keyword evidence="2 12" id="KW-0004">4Fe-4S</keyword>
<feature type="binding site" evidence="12">
    <location>
        <position position="187"/>
    </location>
    <ligand>
        <name>[4Fe-4S] cluster</name>
        <dbReference type="ChEBI" id="CHEBI:49883"/>
    </ligand>
</feature>
<evidence type="ECO:0000256" key="3">
    <source>
        <dbReference type="ARBA" id="ARBA00022723"/>
    </source>
</evidence>
<feature type="binding site" evidence="12">
    <location>
        <position position="197"/>
    </location>
    <ligand>
        <name>[4Fe-4S] cluster</name>
        <dbReference type="ChEBI" id="CHEBI:49883"/>
    </ligand>
</feature>
<dbReference type="InterPro" id="IPR003651">
    <property type="entry name" value="Endonuclease3_FeS-loop_motif"/>
</dbReference>
<dbReference type="HAMAP" id="MF_00942">
    <property type="entry name" value="Nth"/>
    <property type="match status" value="1"/>
</dbReference>
<dbReference type="SMART" id="SM00525">
    <property type="entry name" value="FES"/>
    <property type="match status" value="1"/>
</dbReference>
<reference evidence="14 15" key="1">
    <citation type="submission" date="2016-10" db="EMBL/GenBank/DDBJ databases">
        <authorList>
            <person name="Varghese N."/>
            <person name="Submissions S."/>
        </authorList>
    </citation>
    <scope>NUCLEOTIDE SEQUENCE [LARGE SCALE GENOMIC DNA]</scope>
    <source>
        <strain evidence="14 15">DSM 1361</strain>
    </source>
</reference>
<dbReference type="InterPro" id="IPR023170">
    <property type="entry name" value="HhH_base_excis_C"/>
</dbReference>
<evidence type="ECO:0000256" key="11">
    <source>
        <dbReference type="ARBA" id="ARBA00023295"/>
    </source>
</evidence>
<dbReference type="CDD" id="cd00056">
    <property type="entry name" value="ENDO3c"/>
    <property type="match status" value="1"/>
</dbReference>
<evidence type="ECO:0000256" key="9">
    <source>
        <dbReference type="ARBA" id="ARBA00023204"/>
    </source>
</evidence>
<dbReference type="AlphaFoldDB" id="A0A662ZHQ2"/>
<dbReference type="PROSITE" id="PS00764">
    <property type="entry name" value="ENDONUCLEASE_III_1"/>
    <property type="match status" value="1"/>
</dbReference>
<dbReference type="Gene3D" id="1.10.340.30">
    <property type="entry name" value="Hypothetical protein, domain 2"/>
    <property type="match status" value="1"/>
</dbReference>
<evidence type="ECO:0000256" key="5">
    <source>
        <dbReference type="ARBA" id="ARBA00022801"/>
    </source>
</evidence>